<dbReference type="GO" id="GO:0010628">
    <property type="term" value="P:positive regulation of gene expression"/>
    <property type="evidence" value="ECO:0007669"/>
    <property type="project" value="Ensembl"/>
</dbReference>
<evidence type="ECO:0000256" key="2">
    <source>
        <dbReference type="ARBA" id="ARBA00006656"/>
    </source>
</evidence>
<dbReference type="GO" id="GO:0001880">
    <property type="term" value="P:Mullerian duct regression"/>
    <property type="evidence" value="ECO:0007669"/>
    <property type="project" value="Ensembl"/>
</dbReference>
<dbReference type="InterPro" id="IPR029034">
    <property type="entry name" value="Cystine-knot_cytokine"/>
</dbReference>
<evidence type="ECO:0000256" key="13">
    <source>
        <dbReference type="ARBA" id="ARBA00031273"/>
    </source>
</evidence>
<comment type="subunit">
    <text evidence="3">Homodimer; disulfide-linked.</text>
</comment>
<evidence type="ECO:0000256" key="3">
    <source>
        <dbReference type="ARBA" id="ARBA00011748"/>
    </source>
</evidence>
<name>A0A7N5KEB7_AILME</name>
<evidence type="ECO:0000256" key="4">
    <source>
        <dbReference type="ARBA" id="ARBA00020473"/>
    </source>
</evidence>
<dbReference type="Gene3D" id="2.10.90.10">
    <property type="entry name" value="Cystine-knot cytokines"/>
    <property type="match status" value="1"/>
</dbReference>
<evidence type="ECO:0000256" key="5">
    <source>
        <dbReference type="ARBA" id="ARBA00022525"/>
    </source>
</evidence>
<dbReference type="SUPFAM" id="SSF57501">
    <property type="entry name" value="Cystine-knot cytokines"/>
    <property type="match status" value="1"/>
</dbReference>
<sequence>MWALLLWPPALVLLAMGPLLGPGAPGGEGSSAPASPGEPGTGGLIFHQDWDWPPGSPQDPLCLVTLDQTGNRSSTPLRVAGALRGYEHAFLEVVQQARWGPRDLAALGVCTASAGQPGLLRLRQLQAWLGEPGGRRLAVLHLQEVTWEPTFSLKFQDPPPGGASPLELALLVLYPGPGPEVTVTGTGLPGTQNLCWSRDTRYLVLAVDHPAGAWHSPGVTLTLQPRGDGHAGAPLSTPQLQELLFGHDPRCFTRMTPALLLLPPPGPTPMPAHGLLDQVPFPPPRCARAQVRGAGGRGGSRGRTLYLLIPPNSSLQALPGAGAQGATAQRRPLSGDAHAPGARPAGAPSRSLAAAPGPGPGRGLAGFPQGLVNLSDPATQERLLDGEEPLLLLLPPSTAAAGDPAPLQGPESAPWAEGLGHRVATELPAAAAELRELPGLPPAATPLLERLLALRELSVDLRAERSVLIPETYQANNCQGACGWPQSDRNPRYGNHAVLLLKMQARGAALARAPCCVPTAYAGKLLISLSEERIRAHHVPNMVATECGCR</sequence>
<feature type="compositionally biased region" description="Low complexity" evidence="16">
    <location>
        <begin position="317"/>
        <end position="332"/>
    </location>
</feature>
<organism evidence="19 20">
    <name type="scientific">Ailuropoda melanoleuca</name>
    <name type="common">Giant panda</name>
    <dbReference type="NCBI Taxonomy" id="9646"/>
    <lineage>
        <taxon>Eukaryota</taxon>
        <taxon>Metazoa</taxon>
        <taxon>Chordata</taxon>
        <taxon>Craniata</taxon>
        <taxon>Vertebrata</taxon>
        <taxon>Euteleostomi</taxon>
        <taxon>Mammalia</taxon>
        <taxon>Eutheria</taxon>
        <taxon>Laurasiatheria</taxon>
        <taxon>Carnivora</taxon>
        <taxon>Caniformia</taxon>
        <taxon>Ursidae</taxon>
        <taxon>Ailuropoda</taxon>
    </lineage>
</organism>
<proteinExistence type="inferred from homology"/>
<keyword evidence="11" id="KW-0325">Glycoprotein</keyword>
<keyword evidence="5" id="KW-0964">Secreted</keyword>
<keyword evidence="10" id="KW-1015">Disulfide bond</keyword>
<dbReference type="GO" id="GO:1990262">
    <property type="term" value="P:anti-Mullerian hormone receptor signaling pathway"/>
    <property type="evidence" value="ECO:0007669"/>
    <property type="project" value="Ensembl"/>
</dbReference>
<dbReference type="GO" id="GO:0060391">
    <property type="term" value="P:positive regulation of SMAD protein signal transduction"/>
    <property type="evidence" value="ECO:0007669"/>
    <property type="project" value="Ensembl"/>
</dbReference>
<comment type="subcellular location">
    <subcellularLocation>
        <location evidence="1">Secreted</location>
    </subcellularLocation>
</comment>
<dbReference type="PANTHER" id="PTHR15009">
    <property type="entry name" value="MUELLERIAN-INHIBITING FACTOR"/>
    <property type="match status" value="1"/>
</dbReference>
<feature type="domain" description="TGF-beta family profile" evidence="18">
    <location>
        <begin position="432"/>
        <end position="550"/>
    </location>
</feature>
<dbReference type="Proteomes" id="UP000008912">
    <property type="component" value="Unassembled WGS sequence"/>
</dbReference>
<dbReference type="AlphaFoldDB" id="A0A7N5KEB7"/>
<evidence type="ECO:0000313" key="19">
    <source>
        <dbReference type="Ensembl" id="ENSAMEP00000038631.1"/>
    </source>
</evidence>
<dbReference type="GO" id="GO:0007506">
    <property type="term" value="P:gonadal mesoderm development"/>
    <property type="evidence" value="ECO:0007669"/>
    <property type="project" value="UniProtKB-KW"/>
</dbReference>
<evidence type="ECO:0000313" key="20">
    <source>
        <dbReference type="Proteomes" id="UP000008912"/>
    </source>
</evidence>
<reference evidence="19" key="3">
    <citation type="submission" date="2025-09" db="UniProtKB">
        <authorList>
            <consortium name="Ensembl"/>
        </authorList>
    </citation>
    <scope>IDENTIFICATION</scope>
</reference>
<dbReference type="InterPro" id="IPR001839">
    <property type="entry name" value="TGF-b_C"/>
</dbReference>
<dbReference type="CDD" id="cd13757">
    <property type="entry name" value="TGF_beta_AMH"/>
    <property type="match status" value="1"/>
</dbReference>
<keyword evidence="8 15" id="KW-0339">Growth factor</keyword>
<feature type="chain" id="PRO_5031162358" description="Muellerian-inhibiting factor" evidence="17">
    <location>
        <begin position="18"/>
        <end position="550"/>
    </location>
</feature>
<evidence type="ECO:0000256" key="16">
    <source>
        <dbReference type="SAM" id="MobiDB-lite"/>
    </source>
</evidence>
<evidence type="ECO:0000256" key="14">
    <source>
        <dbReference type="ARBA" id="ARBA00053455"/>
    </source>
</evidence>
<gene>
    <name evidence="19" type="primary">AMH</name>
</gene>
<dbReference type="SMART" id="SM00204">
    <property type="entry name" value="TGFB"/>
    <property type="match status" value="1"/>
</dbReference>
<dbReference type="Ensembl" id="ENSAMET00000043700.1">
    <property type="protein sequence ID" value="ENSAMEP00000038631.1"/>
    <property type="gene ID" value="ENSAMEG00000005474.2"/>
</dbReference>
<evidence type="ECO:0000256" key="9">
    <source>
        <dbReference type="ARBA" id="ARBA00023156"/>
    </source>
</evidence>
<comment type="similarity">
    <text evidence="2 15">Belongs to the TGF-beta family.</text>
</comment>
<feature type="region of interest" description="Disordered" evidence="16">
    <location>
        <begin position="25"/>
        <end position="48"/>
    </location>
</feature>
<dbReference type="InterPro" id="IPR006799">
    <property type="entry name" value="AMH_N"/>
</dbReference>
<evidence type="ECO:0000256" key="6">
    <source>
        <dbReference type="ARBA" id="ARBA00022729"/>
    </source>
</evidence>
<dbReference type="GO" id="GO:0005114">
    <property type="term" value="F:type II transforming growth factor beta receptor binding"/>
    <property type="evidence" value="ECO:0007669"/>
    <property type="project" value="Ensembl"/>
</dbReference>
<dbReference type="InterPro" id="IPR017948">
    <property type="entry name" value="TGFb_CS"/>
</dbReference>
<evidence type="ECO:0000256" key="1">
    <source>
        <dbReference type="ARBA" id="ARBA00004613"/>
    </source>
</evidence>
<evidence type="ECO:0000256" key="7">
    <source>
        <dbReference type="ARBA" id="ARBA00022782"/>
    </source>
</evidence>
<dbReference type="PROSITE" id="PS51362">
    <property type="entry name" value="TGF_BETA_2"/>
    <property type="match status" value="1"/>
</dbReference>
<evidence type="ECO:0000259" key="18">
    <source>
        <dbReference type="PROSITE" id="PS51362"/>
    </source>
</evidence>
<dbReference type="GO" id="GO:0005615">
    <property type="term" value="C:extracellular space"/>
    <property type="evidence" value="ECO:0007669"/>
    <property type="project" value="Ensembl"/>
</dbReference>
<dbReference type="FunFam" id="2.10.90.10:FF:000033">
    <property type="entry name" value="Muellerian-inhibiting factor"/>
    <property type="match status" value="1"/>
</dbReference>
<dbReference type="GO" id="GO:0008083">
    <property type="term" value="F:growth factor activity"/>
    <property type="evidence" value="ECO:0007669"/>
    <property type="project" value="UniProtKB-KW"/>
</dbReference>
<evidence type="ECO:0000256" key="8">
    <source>
        <dbReference type="ARBA" id="ARBA00023030"/>
    </source>
</evidence>
<feature type="compositionally biased region" description="Low complexity" evidence="16">
    <location>
        <begin position="339"/>
        <end position="356"/>
    </location>
</feature>
<dbReference type="Pfam" id="PF00019">
    <property type="entry name" value="TGF_beta"/>
    <property type="match status" value="1"/>
</dbReference>
<dbReference type="GeneTree" id="ENSGT00390000006337"/>
<dbReference type="InParanoid" id="A0A7N5KEB7"/>
<evidence type="ECO:0000256" key="12">
    <source>
        <dbReference type="ARBA" id="ARBA00030008"/>
    </source>
</evidence>
<reference evidence="19 20" key="1">
    <citation type="journal article" date="2010" name="Nature">
        <title>The sequence and de novo assembly of the giant panda genome.</title>
        <authorList>
            <person name="Li R."/>
            <person name="Fan W."/>
            <person name="Tian G."/>
            <person name="Zhu H."/>
            <person name="He L."/>
            <person name="Cai J."/>
            <person name="Huang Q."/>
            <person name="Cai Q."/>
            <person name="Li B."/>
            <person name="Bai Y."/>
            <person name="Zhang Z."/>
            <person name="Zhang Y."/>
            <person name="Wang W."/>
            <person name="Li J."/>
            <person name="Wei F."/>
            <person name="Li H."/>
            <person name="Jian M."/>
            <person name="Li J."/>
            <person name="Zhang Z."/>
            <person name="Nielsen R."/>
            <person name="Li D."/>
            <person name="Gu W."/>
            <person name="Yang Z."/>
            <person name="Xuan Z."/>
            <person name="Ryder O.A."/>
            <person name="Leung F.C."/>
            <person name="Zhou Y."/>
            <person name="Cao J."/>
            <person name="Sun X."/>
            <person name="Fu Y."/>
            <person name="Fang X."/>
            <person name="Guo X."/>
            <person name="Wang B."/>
            <person name="Hou R."/>
            <person name="Shen F."/>
            <person name="Mu B."/>
            <person name="Ni P."/>
            <person name="Lin R."/>
            <person name="Qian W."/>
            <person name="Wang G."/>
            <person name="Yu C."/>
            <person name="Nie W."/>
            <person name="Wang J."/>
            <person name="Wu Z."/>
            <person name="Liang H."/>
            <person name="Min J."/>
            <person name="Wu Q."/>
            <person name="Cheng S."/>
            <person name="Ruan J."/>
            <person name="Wang M."/>
            <person name="Shi Z."/>
            <person name="Wen M."/>
            <person name="Liu B."/>
            <person name="Ren X."/>
            <person name="Zheng H."/>
            <person name="Dong D."/>
            <person name="Cook K."/>
            <person name="Shan G."/>
            <person name="Zhang H."/>
            <person name="Kosiol C."/>
            <person name="Xie X."/>
            <person name="Lu Z."/>
            <person name="Zheng H."/>
            <person name="Li Y."/>
            <person name="Steiner C.C."/>
            <person name="Lam T.T."/>
            <person name="Lin S."/>
            <person name="Zhang Q."/>
            <person name="Li G."/>
            <person name="Tian J."/>
            <person name="Gong T."/>
            <person name="Liu H."/>
            <person name="Zhang D."/>
            <person name="Fang L."/>
            <person name="Ye C."/>
            <person name="Zhang J."/>
            <person name="Hu W."/>
            <person name="Xu A."/>
            <person name="Ren Y."/>
            <person name="Zhang G."/>
            <person name="Bruford M.W."/>
            <person name="Li Q."/>
            <person name="Ma L."/>
            <person name="Guo Y."/>
            <person name="An N."/>
            <person name="Hu Y."/>
            <person name="Zheng Y."/>
            <person name="Shi Y."/>
            <person name="Li Z."/>
            <person name="Liu Q."/>
            <person name="Chen Y."/>
            <person name="Zhao J."/>
            <person name="Qu N."/>
            <person name="Zhao S."/>
            <person name="Tian F."/>
            <person name="Wang X."/>
            <person name="Wang H."/>
            <person name="Xu L."/>
            <person name="Liu X."/>
            <person name="Vinar T."/>
            <person name="Wang Y."/>
            <person name="Lam T.W."/>
            <person name="Yiu S.M."/>
            <person name="Liu S."/>
            <person name="Zhang H."/>
            <person name="Li D."/>
            <person name="Huang Y."/>
            <person name="Wang X."/>
            <person name="Yang G."/>
            <person name="Jiang Z."/>
            <person name="Wang J."/>
            <person name="Qin N."/>
            <person name="Li L."/>
            <person name="Li J."/>
            <person name="Bolund L."/>
            <person name="Kristiansen K."/>
            <person name="Wong G.K."/>
            <person name="Olson M."/>
            <person name="Zhang X."/>
            <person name="Li S."/>
            <person name="Yang H."/>
            <person name="Wang J."/>
            <person name="Wang J."/>
        </authorList>
    </citation>
    <scope>NUCLEOTIDE SEQUENCE [LARGE SCALE GENOMIC DNA]</scope>
</reference>
<evidence type="ECO:0000256" key="15">
    <source>
        <dbReference type="RuleBase" id="RU000354"/>
    </source>
</evidence>
<evidence type="ECO:0000256" key="17">
    <source>
        <dbReference type="SAM" id="SignalP"/>
    </source>
</evidence>
<dbReference type="GO" id="GO:0030154">
    <property type="term" value="P:cell differentiation"/>
    <property type="evidence" value="ECO:0007669"/>
    <property type="project" value="UniProtKB-KW"/>
</dbReference>
<evidence type="ECO:0000256" key="10">
    <source>
        <dbReference type="ARBA" id="ARBA00023157"/>
    </source>
</evidence>
<accession>A0A7N5KEB7</accession>
<dbReference type="PROSITE" id="PS00250">
    <property type="entry name" value="TGF_BETA_1"/>
    <property type="match status" value="1"/>
</dbReference>
<dbReference type="Pfam" id="PF04709">
    <property type="entry name" value="AMH_N"/>
    <property type="match status" value="2"/>
</dbReference>
<feature type="region of interest" description="Disordered" evidence="16">
    <location>
        <begin position="317"/>
        <end position="364"/>
    </location>
</feature>
<keyword evidence="7" id="KW-0221">Differentiation</keyword>
<protein>
    <recommendedName>
        <fullName evidence="4">Muellerian-inhibiting factor</fullName>
    </recommendedName>
    <alternativeName>
        <fullName evidence="12">Anti-Muellerian hormone</fullName>
    </alternativeName>
    <alternativeName>
        <fullName evidence="13">Muellerian-inhibiting substance</fullName>
    </alternativeName>
</protein>
<comment type="function">
    <text evidence="14">Plays an important role in several reproductive functions. Induces Muellerian duct regression during male fetal sexual differentiation and plays a role in Leydig cell differentiation and function. In female acts as a negative regulator of the primordial to primary follicle transition and decreases FSH sensitivity of growing follicles. AMH signals by binding to a specific type-II receptor, AMHR2, that heterodimerizes with type-I receptors (ACVR1 and BMPR1A), and recruiting SMAD proteins that are translocated to the nucleus to regulate target gene expression.</text>
</comment>
<keyword evidence="9" id="KW-0334">Gonadal differentiation</keyword>
<keyword evidence="6 17" id="KW-0732">Signal</keyword>
<evidence type="ECO:0000256" key="11">
    <source>
        <dbReference type="ARBA" id="ARBA00023180"/>
    </source>
</evidence>
<feature type="signal peptide" evidence="17">
    <location>
        <begin position="1"/>
        <end position="17"/>
    </location>
</feature>
<dbReference type="PANTHER" id="PTHR15009:SF4">
    <property type="entry name" value="MUELLERIAN-INHIBITING FACTOR"/>
    <property type="match status" value="1"/>
</dbReference>
<reference evidence="19" key="2">
    <citation type="submission" date="2025-08" db="UniProtKB">
        <authorList>
            <consortium name="Ensembl"/>
        </authorList>
    </citation>
    <scope>IDENTIFICATION</scope>
</reference>
<keyword evidence="20" id="KW-1185">Reference proteome</keyword>
<dbReference type="InterPro" id="IPR021203">
    <property type="entry name" value="Muellerian-inhibiting_factor"/>
</dbReference>